<dbReference type="EMBL" id="JBHSLU010000007">
    <property type="protein sequence ID" value="MFC5504659.1"/>
    <property type="molecule type" value="Genomic_DNA"/>
</dbReference>
<keyword evidence="1" id="KW-0175">Coiled coil</keyword>
<protein>
    <submittedName>
        <fullName evidence="3">DUF2076 domain-containing protein</fullName>
    </submittedName>
</protein>
<dbReference type="Proteomes" id="UP001596060">
    <property type="component" value="Unassembled WGS sequence"/>
</dbReference>
<feature type="region of interest" description="Disordered" evidence="2">
    <location>
        <begin position="99"/>
        <end position="161"/>
    </location>
</feature>
<dbReference type="RefSeq" id="WP_377815773.1">
    <property type="nucleotide sequence ID" value="NZ_JBHSLU010000007.1"/>
</dbReference>
<dbReference type="Pfam" id="PF09849">
    <property type="entry name" value="DUF2076"/>
    <property type="match status" value="1"/>
</dbReference>
<sequence>MTPQERDVIAGIFDRLKQAANQPRDPEADNYIAQRLREQPYAPYAMAQAVYVQETALTNLQAQVEELQAQLRELQSRPAEAPAASGGFLSGIFGGAAAQPARPRSVPSFPSRGPDAPSPAWTGQQPNAMQAAPAQPGPAQQAPGPWGNAGQQTPGRGGGFMATALTTAAGVAGGMMLGSVLSNAFGGGSAQAATKPAETAPQGQDNAAADAQPAGYDDGSSNAANYQQAAQAEPMDAGYDDGSSMFDGGEDDSWA</sequence>
<dbReference type="InterPro" id="IPR018648">
    <property type="entry name" value="DUF2076"/>
</dbReference>
<evidence type="ECO:0000313" key="3">
    <source>
        <dbReference type="EMBL" id="MFC5504659.1"/>
    </source>
</evidence>
<evidence type="ECO:0000313" key="4">
    <source>
        <dbReference type="Proteomes" id="UP001596060"/>
    </source>
</evidence>
<feature type="compositionally biased region" description="Low complexity" evidence="2">
    <location>
        <begin position="222"/>
        <end position="232"/>
    </location>
</feature>
<feature type="coiled-coil region" evidence="1">
    <location>
        <begin position="50"/>
        <end position="77"/>
    </location>
</feature>
<reference evidence="4" key="1">
    <citation type="journal article" date="2019" name="Int. J. Syst. Evol. Microbiol.">
        <title>The Global Catalogue of Microorganisms (GCM) 10K type strain sequencing project: providing services to taxonomists for standard genome sequencing and annotation.</title>
        <authorList>
            <consortium name="The Broad Institute Genomics Platform"/>
            <consortium name="The Broad Institute Genome Sequencing Center for Infectious Disease"/>
            <person name="Wu L."/>
            <person name="Ma J."/>
        </authorList>
    </citation>
    <scope>NUCLEOTIDE SEQUENCE [LARGE SCALE GENOMIC DNA]</scope>
    <source>
        <strain evidence="4">CCUG 43117</strain>
    </source>
</reference>
<keyword evidence="4" id="KW-1185">Reference proteome</keyword>
<feature type="region of interest" description="Disordered" evidence="2">
    <location>
        <begin position="186"/>
        <end position="255"/>
    </location>
</feature>
<gene>
    <name evidence="3" type="ORF">ACFPN9_05240</name>
</gene>
<comment type="caution">
    <text evidence="3">The sequence shown here is derived from an EMBL/GenBank/DDBJ whole genome shotgun (WGS) entry which is preliminary data.</text>
</comment>
<evidence type="ECO:0000256" key="1">
    <source>
        <dbReference type="SAM" id="Coils"/>
    </source>
</evidence>
<evidence type="ECO:0000256" key="2">
    <source>
        <dbReference type="SAM" id="MobiDB-lite"/>
    </source>
</evidence>
<feature type="compositionally biased region" description="Low complexity" evidence="2">
    <location>
        <begin position="123"/>
        <end position="152"/>
    </location>
</feature>
<name>A0ABW0NWB8_9HYPH</name>
<proteinExistence type="predicted"/>
<organism evidence="3 4">
    <name type="scientific">Bosea massiliensis</name>
    <dbReference type="NCBI Taxonomy" id="151419"/>
    <lineage>
        <taxon>Bacteria</taxon>
        <taxon>Pseudomonadati</taxon>
        <taxon>Pseudomonadota</taxon>
        <taxon>Alphaproteobacteria</taxon>
        <taxon>Hyphomicrobiales</taxon>
        <taxon>Boseaceae</taxon>
        <taxon>Bosea</taxon>
    </lineage>
</organism>
<accession>A0ABW0NWB8</accession>